<keyword evidence="5 8" id="KW-0472">Membrane</keyword>
<evidence type="ECO:0000256" key="8">
    <source>
        <dbReference type="SAM" id="Phobius"/>
    </source>
</evidence>
<reference evidence="9 10" key="1">
    <citation type="journal article" date="2020" name="Cell">
        <title>Large-Scale Comparative Analyses of Tick Genomes Elucidate Their Genetic Diversity and Vector Capacities.</title>
        <authorList>
            <consortium name="Tick Genome and Microbiome Consortium (TIGMIC)"/>
            <person name="Jia N."/>
            <person name="Wang J."/>
            <person name="Shi W."/>
            <person name="Du L."/>
            <person name="Sun Y."/>
            <person name="Zhan W."/>
            <person name="Jiang J.F."/>
            <person name="Wang Q."/>
            <person name="Zhang B."/>
            <person name="Ji P."/>
            <person name="Bell-Sakyi L."/>
            <person name="Cui X.M."/>
            <person name="Yuan T.T."/>
            <person name="Jiang B.G."/>
            <person name="Yang W.F."/>
            <person name="Lam T.T."/>
            <person name="Chang Q.C."/>
            <person name="Ding S.J."/>
            <person name="Wang X.J."/>
            <person name="Zhu J.G."/>
            <person name="Ruan X.D."/>
            <person name="Zhao L."/>
            <person name="Wei J.T."/>
            <person name="Ye R.Z."/>
            <person name="Que T.C."/>
            <person name="Du C.H."/>
            <person name="Zhou Y.H."/>
            <person name="Cheng J.X."/>
            <person name="Dai P.F."/>
            <person name="Guo W.B."/>
            <person name="Han X.H."/>
            <person name="Huang E.J."/>
            <person name="Li L.F."/>
            <person name="Wei W."/>
            <person name="Gao Y.C."/>
            <person name="Liu J.Z."/>
            <person name="Shao H.Z."/>
            <person name="Wang X."/>
            <person name="Wang C.C."/>
            <person name="Yang T.C."/>
            <person name="Huo Q.B."/>
            <person name="Li W."/>
            <person name="Chen H.Y."/>
            <person name="Chen S.E."/>
            <person name="Zhou L.G."/>
            <person name="Ni X.B."/>
            <person name="Tian J.H."/>
            <person name="Sheng Y."/>
            <person name="Liu T."/>
            <person name="Pan Y.S."/>
            <person name="Xia L.Y."/>
            <person name="Li J."/>
            <person name="Zhao F."/>
            <person name="Cao W.C."/>
        </authorList>
    </citation>
    <scope>NUCLEOTIDE SEQUENCE [LARGE SCALE GENOMIC DNA]</scope>
    <source>
        <strain evidence="9">HaeL-2018</strain>
    </source>
</reference>
<keyword evidence="2" id="KW-1003">Cell membrane</keyword>
<dbReference type="EMBL" id="JABSTR010000004">
    <property type="protein sequence ID" value="KAH9368554.1"/>
    <property type="molecule type" value="Genomic_DNA"/>
</dbReference>
<evidence type="ECO:0000256" key="1">
    <source>
        <dbReference type="ARBA" id="ARBA00004651"/>
    </source>
</evidence>
<accession>A0A9J6FZC9</accession>
<dbReference type="PANTHER" id="PTHR42643:SF38">
    <property type="entry name" value="IONOTROPIC RECEPTOR 100A"/>
    <property type="match status" value="1"/>
</dbReference>
<comment type="subcellular location">
    <subcellularLocation>
        <location evidence="1">Cell membrane</location>
        <topology evidence="1">Multi-pass membrane protein</topology>
    </subcellularLocation>
</comment>
<evidence type="ECO:0000256" key="6">
    <source>
        <dbReference type="ARBA" id="ARBA00023170"/>
    </source>
</evidence>
<feature type="transmembrane region" description="Helical" evidence="8">
    <location>
        <begin position="72"/>
        <end position="100"/>
    </location>
</feature>
<dbReference type="PANTHER" id="PTHR42643">
    <property type="entry name" value="IONOTROPIC RECEPTOR 20A-RELATED"/>
    <property type="match status" value="1"/>
</dbReference>
<dbReference type="InterPro" id="IPR052192">
    <property type="entry name" value="Insect_Ionotropic_Sensory_Rcpt"/>
</dbReference>
<gene>
    <name evidence="9" type="ORF">HPB48_020937</name>
</gene>
<dbReference type="AlphaFoldDB" id="A0A9J6FZC9"/>
<evidence type="ECO:0000256" key="2">
    <source>
        <dbReference type="ARBA" id="ARBA00022475"/>
    </source>
</evidence>
<evidence type="ECO:0000313" key="9">
    <source>
        <dbReference type="EMBL" id="KAH9368554.1"/>
    </source>
</evidence>
<evidence type="ECO:0000256" key="4">
    <source>
        <dbReference type="ARBA" id="ARBA00022989"/>
    </source>
</evidence>
<dbReference type="OMA" id="MGENAFT"/>
<evidence type="ECO:0000256" key="3">
    <source>
        <dbReference type="ARBA" id="ARBA00022692"/>
    </source>
</evidence>
<dbReference type="Proteomes" id="UP000821853">
    <property type="component" value="Chromosome 2"/>
</dbReference>
<dbReference type="GO" id="GO:0005886">
    <property type="term" value="C:plasma membrane"/>
    <property type="evidence" value="ECO:0007669"/>
    <property type="project" value="UniProtKB-SubCell"/>
</dbReference>
<dbReference type="VEuPathDB" id="VectorBase:HLOH_050246"/>
<keyword evidence="3 8" id="KW-0812">Transmembrane</keyword>
<feature type="transmembrane region" description="Helical" evidence="8">
    <location>
        <begin position="337"/>
        <end position="358"/>
    </location>
</feature>
<comment type="caution">
    <text evidence="9">The sequence shown here is derived from an EMBL/GenBank/DDBJ whole genome shotgun (WGS) entry which is preliminary data.</text>
</comment>
<name>A0A9J6FZC9_HAELO</name>
<keyword evidence="6" id="KW-0675">Receptor</keyword>
<keyword evidence="10" id="KW-1185">Reference proteome</keyword>
<sequence length="377" mass="42520">MELLRSMNVSLSLQFFTNERELGNALVQGRVDILMAAVMMGENAFTLFDTPGVVTYNYETFYARTSETDHSAVYAIFTASWVLLASLMISLLATVTVVCVADIIEFKREFVQPSMDTAMSLIASFYATSAPTPSYRQFLWTRKEVFGLWFFVTLPLSVYVRSSLVAQLSVRASPNSLDTLQKLDHALSKSAVLPCVITGTWMHKLVKTTNDSNTLIGKLSAALHQHSSSQLLEVKTFLDCLRCASRKDGVCVAGHQPTWYVFGVNSKIIESKERISPVFGTTIVRKSLSLKGSYRKFLRRLFERDLFNLSYKNPLKNAEVDMFKRSFDEQFQELQEFFSYFALFLGFAFCTFCVEVAAATLSQNTRNQEAAQSIRSN</sequence>
<protein>
    <submittedName>
        <fullName evidence="9">Uncharacterized protein</fullName>
    </submittedName>
</protein>
<evidence type="ECO:0000256" key="5">
    <source>
        <dbReference type="ARBA" id="ARBA00023136"/>
    </source>
</evidence>
<keyword evidence="7" id="KW-0325">Glycoprotein</keyword>
<organism evidence="9 10">
    <name type="scientific">Haemaphysalis longicornis</name>
    <name type="common">Bush tick</name>
    <dbReference type="NCBI Taxonomy" id="44386"/>
    <lineage>
        <taxon>Eukaryota</taxon>
        <taxon>Metazoa</taxon>
        <taxon>Ecdysozoa</taxon>
        <taxon>Arthropoda</taxon>
        <taxon>Chelicerata</taxon>
        <taxon>Arachnida</taxon>
        <taxon>Acari</taxon>
        <taxon>Parasitiformes</taxon>
        <taxon>Ixodida</taxon>
        <taxon>Ixodoidea</taxon>
        <taxon>Ixodidae</taxon>
        <taxon>Haemaphysalinae</taxon>
        <taxon>Haemaphysalis</taxon>
    </lineage>
</organism>
<keyword evidence="4 8" id="KW-1133">Transmembrane helix</keyword>
<evidence type="ECO:0000256" key="7">
    <source>
        <dbReference type="ARBA" id="ARBA00023180"/>
    </source>
</evidence>
<proteinExistence type="predicted"/>
<evidence type="ECO:0000313" key="10">
    <source>
        <dbReference type="Proteomes" id="UP000821853"/>
    </source>
</evidence>